<gene>
    <name evidence="1" type="ORF">JOF54_003815</name>
</gene>
<dbReference type="Proteomes" id="UP000758168">
    <property type="component" value="Unassembled WGS sequence"/>
</dbReference>
<protein>
    <submittedName>
        <fullName evidence="1">Uncharacterized protein</fullName>
    </submittedName>
</protein>
<dbReference type="EMBL" id="JAGIOB010000001">
    <property type="protein sequence ID" value="MBP2418893.1"/>
    <property type="molecule type" value="Genomic_DNA"/>
</dbReference>
<evidence type="ECO:0000313" key="2">
    <source>
        <dbReference type="Proteomes" id="UP000758168"/>
    </source>
</evidence>
<keyword evidence="2" id="KW-1185">Reference proteome</keyword>
<sequence>MAIGKKWLVLNVATAGEPNGWAAVRLSDIRNNWDAKGERFQRRAFELAHAWPPAAPSLPLAIDGDVRELIESAAAAFPLVTIFVEEDDPNICFIGEPVGWTPRKLIWRNLDLDASWEAYEVKYKLSDITRVDIGGRYESLLARVAEL</sequence>
<dbReference type="RefSeq" id="WP_210058792.1">
    <property type="nucleotide sequence ID" value="NZ_BAAAMH010000007.1"/>
</dbReference>
<reference evidence="1 2" key="1">
    <citation type="submission" date="2021-03" db="EMBL/GenBank/DDBJ databases">
        <title>Sequencing the genomes of 1000 actinobacteria strains.</title>
        <authorList>
            <person name="Klenk H.-P."/>
        </authorList>
    </citation>
    <scope>NUCLEOTIDE SEQUENCE [LARGE SCALE GENOMIC DNA]</scope>
    <source>
        <strain evidence="1 2">DSM 12936</strain>
    </source>
</reference>
<name>A0ABS4ZCV0_9ACTN</name>
<organism evidence="1 2">
    <name type="scientific">Microlunatus capsulatus</name>
    <dbReference type="NCBI Taxonomy" id="99117"/>
    <lineage>
        <taxon>Bacteria</taxon>
        <taxon>Bacillati</taxon>
        <taxon>Actinomycetota</taxon>
        <taxon>Actinomycetes</taxon>
        <taxon>Propionibacteriales</taxon>
        <taxon>Propionibacteriaceae</taxon>
        <taxon>Microlunatus</taxon>
    </lineage>
</organism>
<evidence type="ECO:0000313" key="1">
    <source>
        <dbReference type="EMBL" id="MBP2418893.1"/>
    </source>
</evidence>
<accession>A0ABS4ZCV0</accession>
<comment type="caution">
    <text evidence="1">The sequence shown here is derived from an EMBL/GenBank/DDBJ whole genome shotgun (WGS) entry which is preliminary data.</text>
</comment>
<proteinExistence type="predicted"/>